<dbReference type="GO" id="GO:0003723">
    <property type="term" value="F:RNA binding"/>
    <property type="evidence" value="ECO:0007669"/>
    <property type="project" value="UniProtKB-KW"/>
</dbReference>
<proteinExistence type="predicted"/>
<accession>A0A175RF24</accession>
<dbReference type="InterPro" id="IPR002942">
    <property type="entry name" value="S4_RNA-bd"/>
</dbReference>
<dbReference type="EMBL" id="LDQC01000116">
    <property type="protein sequence ID" value="KTR02400.1"/>
    <property type="molecule type" value="Genomic_DNA"/>
</dbReference>
<dbReference type="Proteomes" id="UP000078252">
    <property type="component" value="Unassembled WGS sequence"/>
</dbReference>
<feature type="non-terminal residue" evidence="4">
    <location>
        <position position="113"/>
    </location>
</feature>
<feature type="domain" description="RNA-binding S4" evidence="3">
    <location>
        <begin position="35"/>
        <end position="98"/>
    </location>
</feature>
<keyword evidence="1" id="KW-0694">RNA-binding</keyword>
<name>A0A175RF24_9MICO</name>
<feature type="compositionally biased region" description="Low complexity" evidence="2">
    <location>
        <begin position="1"/>
        <end position="15"/>
    </location>
</feature>
<evidence type="ECO:0000256" key="1">
    <source>
        <dbReference type="PROSITE-ProRule" id="PRU00182"/>
    </source>
</evidence>
<dbReference type="SUPFAM" id="SSF55174">
    <property type="entry name" value="Alpha-L RNA-binding motif"/>
    <property type="match status" value="1"/>
</dbReference>
<comment type="caution">
    <text evidence="4">The sequence shown here is derived from an EMBL/GenBank/DDBJ whole genome shotgun (WGS) entry which is preliminary data.</text>
</comment>
<evidence type="ECO:0000256" key="2">
    <source>
        <dbReference type="SAM" id="MobiDB-lite"/>
    </source>
</evidence>
<evidence type="ECO:0000259" key="3">
    <source>
        <dbReference type="SMART" id="SM00363"/>
    </source>
</evidence>
<feature type="region of interest" description="Disordered" evidence="2">
    <location>
        <begin position="1"/>
        <end position="29"/>
    </location>
</feature>
<dbReference type="InterPro" id="IPR036986">
    <property type="entry name" value="S4_RNA-bd_sf"/>
</dbReference>
<reference evidence="4 5" key="1">
    <citation type="journal article" date="2016" name="Front. Microbiol.">
        <title>Genomic Resource of Rice Seed Associated Bacteria.</title>
        <authorList>
            <person name="Midha S."/>
            <person name="Bansal K."/>
            <person name="Sharma S."/>
            <person name="Kumar N."/>
            <person name="Patil P.P."/>
            <person name="Chaudhry V."/>
            <person name="Patil P.B."/>
        </authorList>
    </citation>
    <scope>NUCLEOTIDE SEQUENCE [LARGE SCALE GENOMIC DNA]</scope>
    <source>
        <strain evidence="4 5">NS184</strain>
    </source>
</reference>
<gene>
    <name evidence="4" type="ORF">NS184_16065</name>
</gene>
<organism evidence="4 5">
    <name type="scientific">Curtobacterium luteum</name>
    <dbReference type="NCBI Taxonomy" id="33881"/>
    <lineage>
        <taxon>Bacteria</taxon>
        <taxon>Bacillati</taxon>
        <taxon>Actinomycetota</taxon>
        <taxon>Actinomycetes</taxon>
        <taxon>Micrococcales</taxon>
        <taxon>Microbacteriaceae</taxon>
        <taxon>Curtobacterium</taxon>
    </lineage>
</organism>
<evidence type="ECO:0000313" key="4">
    <source>
        <dbReference type="EMBL" id="KTR02400.1"/>
    </source>
</evidence>
<dbReference type="Pfam" id="PF01479">
    <property type="entry name" value="S4"/>
    <property type="match status" value="1"/>
</dbReference>
<sequence length="113" mass="12036">MRRATAAIRSATTPREAPHVTESRSLPVPDGLAGERVDAAIAKLLGFSRSFAAEVVAAGGVTVDGVTVDKSDRLHADAWLQVEWTPKEAPRIVPVEVPGMTIVHDDEDIVVVD</sequence>
<dbReference type="Gene3D" id="3.10.290.10">
    <property type="entry name" value="RNA-binding S4 domain"/>
    <property type="match status" value="1"/>
</dbReference>
<dbReference type="SMART" id="SM00363">
    <property type="entry name" value="S4"/>
    <property type="match status" value="1"/>
</dbReference>
<dbReference type="CDD" id="cd00165">
    <property type="entry name" value="S4"/>
    <property type="match status" value="1"/>
</dbReference>
<evidence type="ECO:0000313" key="5">
    <source>
        <dbReference type="Proteomes" id="UP000078252"/>
    </source>
</evidence>
<protein>
    <recommendedName>
        <fullName evidence="3">RNA-binding S4 domain-containing protein</fullName>
    </recommendedName>
</protein>
<dbReference type="PROSITE" id="PS50889">
    <property type="entry name" value="S4"/>
    <property type="match status" value="1"/>
</dbReference>
<dbReference type="STRING" id="33881.NS184_16065"/>
<dbReference type="AlphaFoldDB" id="A0A175RF24"/>